<dbReference type="InterPro" id="IPR014743">
    <property type="entry name" value="Cl-channel_core"/>
</dbReference>
<evidence type="ECO:0000313" key="8">
    <source>
        <dbReference type="EMBL" id="MEQ2272282.1"/>
    </source>
</evidence>
<dbReference type="EMBL" id="JAHRIM010066309">
    <property type="protein sequence ID" value="MEQ2272282.1"/>
    <property type="molecule type" value="Genomic_DNA"/>
</dbReference>
<dbReference type="Gene3D" id="1.10.3080.10">
    <property type="entry name" value="Clc chloride channel"/>
    <property type="match status" value="1"/>
</dbReference>
<sequence length="91" mass="10423">FQSISFKRIKFDFPYFRSDRDKRDFVSAGAAAGVAAAFGAPIGGTLFSLEEGSSFWNQALTWKVVRYLLLKLQQKRQKYFNVLIILRHSSN</sequence>
<reference evidence="8 9" key="1">
    <citation type="submission" date="2021-06" db="EMBL/GenBank/DDBJ databases">
        <authorList>
            <person name="Palmer J.M."/>
        </authorList>
    </citation>
    <scope>NUCLEOTIDE SEQUENCE [LARGE SCALE GENOMIC DNA]</scope>
    <source>
        <strain evidence="8 9">XR_2019</strain>
        <tissue evidence="8">Muscle</tissue>
    </source>
</reference>
<evidence type="ECO:0000256" key="4">
    <source>
        <dbReference type="ARBA" id="ARBA00022989"/>
    </source>
</evidence>
<accession>A0ABV0WRK7</accession>
<keyword evidence="4 7" id="KW-1133">Transmembrane helix</keyword>
<keyword evidence="3" id="KW-0677">Repeat</keyword>
<dbReference type="InterPro" id="IPR051280">
    <property type="entry name" value="Cl-channel/antiporter"/>
</dbReference>
<comment type="caution">
    <text evidence="8">The sequence shown here is derived from an EMBL/GenBank/DDBJ whole genome shotgun (WGS) entry which is preliminary data.</text>
</comment>
<dbReference type="InterPro" id="IPR001807">
    <property type="entry name" value="ClC"/>
</dbReference>
<dbReference type="Proteomes" id="UP001444071">
    <property type="component" value="Unassembled WGS sequence"/>
</dbReference>
<keyword evidence="5" id="KW-0129">CBS domain</keyword>
<keyword evidence="6 7" id="KW-0472">Membrane</keyword>
<organism evidence="8 9">
    <name type="scientific">Xenotaenia resolanae</name>
    <dbReference type="NCBI Taxonomy" id="208358"/>
    <lineage>
        <taxon>Eukaryota</taxon>
        <taxon>Metazoa</taxon>
        <taxon>Chordata</taxon>
        <taxon>Craniata</taxon>
        <taxon>Vertebrata</taxon>
        <taxon>Euteleostomi</taxon>
        <taxon>Actinopterygii</taxon>
        <taxon>Neopterygii</taxon>
        <taxon>Teleostei</taxon>
        <taxon>Neoteleostei</taxon>
        <taxon>Acanthomorphata</taxon>
        <taxon>Ovalentaria</taxon>
        <taxon>Atherinomorphae</taxon>
        <taxon>Cyprinodontiformes</taxon>
        <taxon>Goodeidae</taxon>
        <taxon>Xenotaenia</taxon>
    </lineage>
</organism>
<evidence type="ECO:0000256" key="7">
    <source>
        <dbReference type="SAM" id="Phobius"/>
    </source>
</evidence>
<evidence type="ECO:0000256" key="6">
    <source>
        <dbReference type="ARBA" id="ARBA00023136"/>
    </source>
</evidence>
<feature type="non-terminal residue" evidence="8">
    <location>
        <position position="1"/>
    </location>
</feature>
<evidence type="ECO:0000256" key="3">
    <source>
        <dbReference type="ARBA" id="ARBA00022737"/>
    </source>
</evidence>
<evidence type="ECO:0000313" key="9">
    <source>
        <dbReference type="Proteomes" id="UP001444071"/>
    </source>
</evidence>
<evidence type="ECO:0000256" key="2">
    <source>
        <dbReference type="ARBA" id="ARBA00022692"/>
    </source>
</evidence>
<proteinExistence type="predicted"/>
<dbReference type="PANTHER" id="PTHR11689">
    <property type="entry name" value="CHLORIDE CHANNEL PROTEIN CLC FAMILY MEMBER"/>
    <property type="match status" value="1"/>
</dbReference>
<comment type="subcellular location">
    <subcellularLocation>
        <location evidence="1">Membrane</location>
        <topology evidence="1">Multi-pass membrane protein</topology>
    </subcellularLocation>
</comment>
<gene>
    <name evidence="8" type="primary">CLCN6_2</name>
    <name evidence="8" type="ORF">XENORESO_018007</name>
</gene>
<feature type="transmembrane region" description="Helical" evidence="7">
    <location>
        <begin position="25"/>
        <end position="47"/>
    </location>
</feature>
<evidence type="ECO:0000256" key="1">
    <source>
        <dbReference type="ARBA" id="ARBA00004141"/>
    </source>
</evidence>
<keyword evidence="2 7" id="KW-0812">Transmembrane</keyword>
<name>A0ABV0WRK7_9TELE</name>
<dbReference type="Pfam" id="PF00654">
    <property type="entry name" value="Voltage_CLC"/>
    <property type="match status" value="1"/>
</dbReference>
<protein>
    <submittedName>
        <fullName evidence="8">Chloride transport protein 6</fullName>
    </submittedName>
</protein>
<evidence type="ECO:0000256" key="5">
    <source>
        <dbReference type="ARBA" id="ARBA00023122"/>
    </source>
</evidence>
<keyword evidence="9" id="KW-1185">Reference proteome</keyword>
<dbReference type="PANTHER" id="PTHR11689:SF158">
    <property type="entry name" value="H(+)_CL(-) EXCHANGE TRANSPORTER 6"/>
    <property type="match status" value="1"/>
</dbReference>
<dbReference type="SUPFAM" id="SSF81340">
    <property type="entry name" value="Clc chloride channel"/>
    <property type="match status" value="1"/>
</dbReference>